<proteinExistence type="predicted"/>
<accession>A0A552PKT3</accession>
<name>A0A552PKT3_9CHRO</name>
<dbReference type="Pfam" id="PF01025">
    <property type="entry name" value="GrpE"/>
    <property type="match status" value="1"/>
</dbReference>
<reference evidence="2 3" key="1">
    <citation type="submission" date="2019-01" db="EMBL/GenBank/DDBJ databases">
        <title>Coherence of Microcystis species and biogeography revealed through population genomics.</title>
        <authorList>
            <person name="Perez-Carrascal O.M."/>
            <person name="Terrat Y."/>
            <person name="Giani A."/>
            <person name="Fortin N."/>
            <person name="Tromas N."/>
            <person name="Shapiro B.J."/>
        </authorList>
    </citation>
    <scope>NUCLEOTIDE SEQUENCE [LARGE SCALE GENOMIC DNA]</scope>
    <source>
        <strain evidence="2">Mp_MB_F_20051200_S9</strain>
    </source>
</reference>
<dbReference type="GO" id="GO:0006457">
    <property type="term" value="P:protein folding"/>
    <property type="evidence" value="ECO:0007669"/>
    <property type="project" value="InterPro"/>
</dbReference>
<dbReference type="Gene3D" id="2.30.22.10">
    <property type="entry name" value="Head domain of nucleotide exchange factor GrpE"/>
    <property type="match status" value="1"/>
</dbReference>
<dbReference type="GO" id="GO:0000774">
    <property type="term" value="F:adenyl-nucleotide exchange factor activity"/>
    <property type="evidence" value="ECO:0007669"/>
    <property type="project" value="InterPro"/>
</dbReference>
<dbReference type="Proteomes" id="UP000317165">
    <property type="component" value="Unassembled WGS sequence"/>
</dbReference>
<sequence>MFKKFSTIYNYFPNLEDLFPWIIKERRQAEELALQAEMIVYELSGLSRVNLNDRDVVTILNSICLLLERFQQHPELLNPKETPIIKPIEVIKTEEIEPQLESPPVPQVVREIAEEKPSLTAQELIRLRDWVLLAKSGESDNQASPKVLDAIYKQLGKILEKEGITPLEETGSFNYERQQVISTEATDDPEKDDLICDTIRPGYLFKGILFRPQEVIVYTYNSSIATLEL</sequence>
<comment type="caution">
    <text evidence="2">The sequence shown here is derived from an EMBL/GenBank/DDBJ whole genome shotgun (WGS) entry which is preliminary data.</text>
</comment>
<evidence type="ECO:0000313" key="2">
    <source>
        <dbReference type="EMBL" id="TRV57580.1"/>
    </source>
</evidence>
<evidence type="ECO:0000313" key="3">
    <source>
        <dbReference type="Proteomes" id="UP000317165"/>
    </source>
</evidence>
<dbReference type="EMBL" id="SFAC01000244">
    <property type="protein sequence ID" value="TRV57580.1"/>
    <property type="molecule type" value="Genomic_DNA"/>
</dbReference>
<dbReference type="GO" id="GO:0051087">
    <property type="term" value="F:protein-folding chaperone binding"/>
    <property type="evidence" value="ECO:0007669"/>
    <property type="project" value="InterPro"/>
</dbReference>
<gene>
    <name evidence="2" type="primary">grpE</name>
    <name evidence="2" type="ORF">EWV53_20630</name>
</gene>
<dbReference type="AlphaFoldDB" id="A0A552PKT3"/>
<dbReference type="InterPro" id="IPR009012">
    <property type="entry name" value="GrpE_head"/>
</dbReference>
<organism evidence="2 3">
    <name type="scientific">Microcystis panniformis Mp_MB_F_20051200_S9</name>
    <dbReference type="NCBI Taxonomy" id="2486223"/>
    <lineage>
        <taxon>Bacteria</taxon>
        <taxon>Bacillati</taxon>
        <taxon>Cyanobacteriota</taxon>
        <taxon>Cyanophyceae</taxon>
        <taxon>Oscillatoriophycideae</taxon>
        <taxon>Chroococcales</taxon>
        <taxon>Microcystaceae</taxon>
        <taxon>Microcystis</taxon>
    </lineage>
</organism>
<protein>
    <submittedName>
        <fullName evidence="2">Nucleotide exchange factor GrpE</fullName>
    </submittedName>
</protein>
<keyword evidence="1" id="KW-0143">Chaperone</keyword>
<evidence type="ECO:0000256" key="1">
    <source>
        <dbReference type="ARBA" id="ARBA00023186"/>
    </source>
</evidence>
<dbReference type="InterPro" id="IPR000740">
    <property type="entry name" value="GrpE"/>
</dbReference>
<dbReference type="GO" id="GO:0042803">
    <property type="term" value="F:protein homodimerization activity"/>
    <property type="evidence" value="ECO:0007669"/>
    <property type="project" value="InterPro"/>
</dbReference>